<proteinExistence type="predicted"/>
<dbReference type="VEuPathDB" id="VectorBase:AATE012246"/>
<evidence type="ECO:0000256" key="1">
    <source>
        <dbReference type="SAM" id="MobiDB-lite"/>
    </source>
</evidence>
<name>A0A182J6F5_ANOAO</name>
<keyword evidence="2" id="KW-1133">Transmembrane helix</keyword>
<sequence length="134" mass="15101">MSNLAERAEWVSRGVAYRRFQRAKQLATTRANTERNVKQNAQPTPKHRPKRPGEGGRARYTFSVGFFSGFCVSLSVEAAFYFISLYLSIQFTHPEVIPDKLEWKELGEREIHPGTGQCGGLVHGKTEFPDVSGQ</sequence>
<organism evidence="3">
    <name type="scientific">Anopheles atroparvus</name>
    <name type="common">European mosquito</name>
    <dbReference type="NCBI Taxonomy" id="41427"/>
    <lineage>
        <taxon>Eukaryota</taxon>
        <taxon>Metazoa</taxon>
        <taxon>Ecdysozoa</taxon>
        <taxon>Arthropoda</taxon>
        <taxon>Hexapoda</taxon>
        <taxon>Insecta</taxon>
        <taxon>Pterygota</taxon>
        <taxon>Neoptera</taxon>
        <taxon>Endopterygota</taxon>
        <taxon>Diptera</taxon>
        <taxon>Nematocera</taxon>
        <taxon>Culicoidea</taxon>
        <taxon>Culicidae</taxon>
        <taxon>Anophelinae</taxon>
        <taxon>Anopheles</taxon>
    </lineage>
</organism>
<accession>A0A182J6F5</accession>
<keyword evidence="2" id="KW-0472">Membrane</keyword>
<dbReference type="EnsemblMetazoa" id="AATE012246-RA">
    <property type="protein sequence ID" value="AATE012246-PA.1"/>
    <property type="gene ID" value="AATE012246"/>
</dbReference>
<feature type="transmembrane region" description="Helical" evidence="2">
    <location>
        <begin position="60"/>
        <end position="83"/>
    </location>
</feature>
<protein>
    <submittedName>
        <fullName evidence="3">Uncharacterized protein</fullName>
    </submittedName>
</protein>
<evidence type="ECO:0000256" key="2">
    <source>
        <dbReference type="SAM" id="Phobius"/>
    </source>
</evidence>
<dbReference type="AlphaFoldDB" id="A0A182J6F5"/>
<evidence type="ECO:0000313" key="3">
    <source>
        <dbReference type="EnsemblMetazoa" id="AATE012246-PA.1"/>
    </source>
</evidence>
<keyword evidence="2" id="KW-0812">Transmembrane</keyword>
<feature type="region of interest" description="Disordered" evidence="1">
    <location>
        <begin position="26"/>
        <end position="56"/>
    </location>
</feature>
<reference evidence="3" key="1">
    <citation type="submission" date="2022-08" db="UniProtKB">
        <authorList>
            <consortium name="EnsemblMetazoa"/>
        </authorList>
    </citation>
    <scope>IDENTIFICATION</scope>
    <source>
        <strain evidence="3">EBRO</strain>
    </source>
</reference>